<keyword evidence="5" id="KW-0812">Transmembrane</keyword>
<dbReference type="SUPFAM" id="SSF58104">
    <property type="entry name" value="Methyl-accepting chemotaxis protein (MCP) signaling domain"/>
    <property type="match status" value="1"/>
</dbReference>
<dbReference type="GO" id="GO:0007165">
    <property type="term" value="P:signal transduction"/>
    <property type="evidence" value="ECO:0007669"/>
    <property type="project" value="UniProtKB-KW"/>
</dbReference>
<proteinExistence type="inferred from homology"/>
<dbReference type="GO" id="GO:0016020">
    <property type="term" value="C:membrane"/>
    <property type="evidence" value="ECO:0007669"/>
    <property type="project" value="InterPro"/>
</dbReference>
<dbReference type="PRINTS" id="PR00260">
    <property type="entry name" value="CHEMTRNSDUCR"/>
</dbReference>
<reference evidence="7 8" key="1">
    <citation type="submission" date="2019-03" db="EMBL/GenBank/DDBJ databases">
        <title>Sapientia aquatica gen. nov., sp. nov., isolated from a crater lake.</title>
        <authorList>
            <person name="Felfoldi T."/>
            <person name="Szabo A."/>
            <person name="Toth E."/>
            <person name="Schumann P."/>
            <person name="Keki Z."/>
            <person name="Marialigeti K."/>
            <person name="Mathe I."/>
        </authorList>
    </citation>
    <scope>NUCLEOTIDE SEQUENCE [LARGE SCALE GENOMIC DNA]</scope>
    <source>
        <strain evidence="7 8">SA-152</strain>
    </source>
</reference>
<dbReference type="Pfam" id="PF00015">
    <property type="entry name" value="MCPsignal"/>
    <property type="match status" value="1"/>
</dbReference>
<evidence type="ECO:0000313" key="8">
    <source>
        <dbReference type="Proteomes" id="UP000294829"/>
    </source>
</evidence>
<dbReference type="OrthoDB" id="3288815at2"/>
<keyword evidence="5" id="KW-0472">Membrane</keyword>
<dbReference type="PANTHER" id="PTHR32089:SF112">
    <property type="entry name" value="LYSOZYME-LIKE PROTEIN-RELATED"/>
    <property type="match status" value="1"/>
</dbReference>
<keyword evidence="1 3" id="KW-0807">Transducer</keyword>
<feature type="region of interest" description="Disordered" evidence="4">
    <location>
        <begin position="399"/>
        <end position="443"/>
    </location>
</feature>
<dbReference type="InterPro" id="IPR004089">
    <property type="entry name" value="MCPsignal_dom"/>
</dbReference>
<dbReference type="PANTHER" id="PTHR32089">
    <property type="entry name" value="METHYL-ACCEPTING CHEMOTAXIS PROTEIN MCPB"/>
    <property type="match status" value="1"/>
</dbReference>
<evidence type="ECO:0000256" key="2">
    <source>
        <dbReference type="ARBA" id="ARBA00029447"/>
    </source>
</evidence>
<keyword evidence="5" id="KW-1133">Transmembrane helix</keyword>
<name>A0A4R5VYX9_9BURK</name>
<evidence type="ECO:0000259" key="6">
    <source>
        <dbReference type="PROSITE" id="PS50111"/>
    </source>
</evidence>
<dbReference type="AlphaFoldDB" id="A0A4R5VYX9"/>
<dbReference type="SMART" id="SM00283">
    <property type="entry name" value="MA"/>
    <property type="match status" value="1"/>
</dbReference>
<evidence type="ECO:0000256" key="5">
    <source>
        <dbReference type="SAM" id="Phobius"/>
    </source>
</evidence>
<dbReference type="EMBL" id="SMYL01000008">
    <property type="protein sequence ID" value="TDK63778.1"/>
    <property type="molecule type" value="Genomic_DNA"/>
</dbReference>
<gene>
    <name evidence="7" type="ORF">E2I14_14530</name>
</gene>
<organism evidence="7 8">
    <name type="scientific">Sapientia aquatica</name>
    <dbReference type="NCBI Taxonomy" id="1549640"/>
    <lineage>
        <taxon>Bacteria</taxon>
        <taxon>Pseudomonadati</taxon>
        <taxon>Pseudomonadota</taxon>
        <taxon>Betaproteobacteria</taxon>
        <taxon>Burkholderiales</taxon>
        <taxon>Oxalobacteraceae</taxon>
        <taxon>Sapientia</taxon>
    </lineage>
</organism>
<feature type="domain" description="Methyl-accepting transducer" evidence="6">
    <location>
        <begin position="167"/>
        <end position="258"/>
    </location>
</feature>
<dbReference type="GO" id="GO:0004888">
    <property type="term" value="F:transmembrane signaling receptor activity"/>
    <property type="evidence" value="ECO:0007669"/>
    <property type="project" value="InterPro"/>
</dbReference>
<feature type="transmembrane region" description="Helical" evidence="5">
    <location>
        <begin position="24"/>
        <end position="43"/>
    </location>
</feature>
<dbReference type="Gene3D" id="1.10.287.950">
    <property type="entry name" value="Methyl-accepting chemotaxis protein"/>
    <property type="match status" value="1"/>
</dbReference>
<protein>
    <recommendedName>
        <fullName evidence="6">Methyl-accepting transducer domain-containing protein</fullName>
    </recommendedName>
</protein>
<comment type="caution">
    <text evidence="7">The sequence shown here is derived from an EMBL/GenBank/DDBJ whole genome shotgun (WGS) entry which is preliminary data.</text>
</comment>
<comment type="similarity">
    <text evidence="2">Belongs to the methyl-accepting chemotaxis (MCP) protein family.</text>
</comment>
<dbReference type="GO" id="GO:0006935">
    <property type="term" value="P:chemotaxis"/>
    <property type="evidence" value="ECO:0007669"/>
    <property type="project" value="InterPro"/>
</dbReference>
<dbReference type="PROSITE" id="PS50111">
    <property type="entry name" value="CHEMOTAXIS_TRANSDUC_2"/>
    <property type="match status" value="1"/>
</dbReference>
<keyword evidence="8" id="KW-1185">Reference proteome</keyword>
<evidence type="ECO:0000256" key="1">
    <source>
        <dbReference type="ARBA" id="ARBA00023224"/>
    </source>
</evidence>
<evidence type="ECO:0000313" key="7">
    <source>
        <dbReference type="EMBL" id="TDK63778.1"/>
    </source>
</evidence>
<sequence length="443" mass="47775">MQLTTIYQHIERIKASIQASINPSAYRTLIIGFAVVVLSAVPLFQHVGLIQIVVFLGVTTLSSYNVWQLIRATNALTHDSQLLERVEASSAELRTLFSGVIGIWQPQSDSVKDQIEKAGLKVIDHFTLMIREFDCAGFGGVSGNADTSKEETTINLLTLCEQELMPVLTSLEVIIQSKDTLLISVKELVRETLDLKEMAAQVGSIAAQTNLLAINAAIEAARAGNAGRGFAVVADEVRKLSHLSAETGKHIADRVQQIGVIMEATLKSATATSDTDKKIITQTGQVIGTVLDHVRTLGGSVDEMREHGNIIRVAVEDVMVTLQYQDRVTQMLDLLHNDMARMQSVVEASNLDQVPTPDEWLNASDSLYKRHRGILHSSAGTKAATATPSAAVSTAFGMASKKSTKKSFNAKSKSNATNAASQPENTSATPTATSEPSSEVTFF</sequence>
<dbReference type="InterPro" id="IPR004090">
    <property type="entry name" value="Chemotax_Me-accpt_rcpt"/>
</dbReference>
<evidence type="ECO:0000256" key="3">
    <source>
        <dbReference type="PROSITE-ProRule" id="PRU00284"/>
    </source>
</evidence>
<evidence type="ECO:0000256" key="4">
    <source>
        <dbReference type="SAM" id="MobiDB-lite"/>
    </source>
</evidence>
<dbReference type="Proteomes" id="UP000294829">
    <property type="component" value="Unassembled WGS sequence"/>
</dbReference>
<accession>A0A4R5VYX9</accession>